<name>A0A5C5V6Q6_9BACT</name>
<evidence type="ECO:0000259" key="2">
    <source>
        <dbReference type="Pfam" id="PF07589"/>
    </source>
</evidence>
<accession>A0A5C5V6Q6</accession>
<organism evidence="3 4">
    <name type="scientific">Posidoniimonas corsicana</name>
    <dbReference type="NCBI Taxonomy" id="1938618"/>
    <lineage>
        <taxon>Bacteria</taxon>
        <taxon>Pseudomonadati</taxon>
        <taxon>Planctomycetota</taxon>
        <taxon>Planctomycetia</taxon>
        <taxon>Pirellulales</taxon>
        <taxon>Lacipirellulaceae</taxon>
        <taxon>Posidoniimonas</taxon>
    </lineage>
</organism>
<proteinExistence type="predicted"/>
<dbReference type="EMBL" id="SIHJ01000002">
    <property type="protein sequence ID" value="TWT33589.1"/>
    <property type="molecule type" value="Genomic_DNA"/>
</dbReference>
<keyword evidence="4" id="KW-1185">Reference proteome</keyword>
<dbReference type="Pfam" id="PF07589">
    <property type="entry name" value="PEP-CTERM"/>
    <property type="match status" value="1"/>
</dbReference>
<gene>
    <name evidence="3" type="ORF">KOR34_34210</name>
</gene>
<dbReference type="RefSeq" id="WP_197531512.1">
    <property type="nucleotide sequence ID" value="NZ_SIHJ01000002.1"/>
</dbReference>
<protein>
    <recommendedName>
        <fullName evidence="2">Ice-binding protein C-terminal domain-containing protein</fullName>
    </recommendedName>
</protein>
<dbReference type="AlphaFoldDB" id="A0A5C5V6Q6"/>
<feature type="signal peptide" evidence="1">
    <location>
        <begin position="1"/>
        <end position="21"/>
    </location>
</feature>
<keyword evidence="1" id="KW-0732">Signal</keyword>
<evidence type="ECO:0000313" key="4">
    <source>
        <dbReference type="Proteomes" id="UP000316714"/>
    </source>
</evidence>
<dbReference type="Proteomes" id="UP000316714">
    <property type="component" value="Unassembled WGS sequence"/>
</dbReference>
<comment type="caution">
    <text evidence="3">The sequence shown here is derived from an EMBL/GenBank/DDBJ whole genome shotgun (WGS) entry which is preliminary data.</text>
</comment>
<feature type="domain" description="Ice-binding protein C-terminal" evidence="2">
    <location>
        <begin position="193"/>
        <end position="214"/>
    </location>
</feature>
<sequence length="216" mass="22226" precursor="true">MKHWICFPLMSALIAAASASAQTPLPVSIDGAGTADFLSAVPTDFAPFNATGMINFRGESLPYELTSADVGGVMITDPGPPLVADFSNSVPVTFSSTAPGDGSQISLNYQGVVTLTPVSATEFTAEFVADFTPIAGTGAGLFDGVVGGSFEMTAVVSQPFVPKLDPSQVDGYSLDIPFTWMTTGGANDVFQVVPEPATAWLALVGAVAAARRRRAA</sequence>
<feature type="chain" id="PRO_5023006185" description="Ice-binding protein C-terminal domain-containing protein" evidence="1">
    <location>
        <begin position="22"/>
        <end position="216"/>
    </location>
</feature>
<evidence type="ECO:0000256" key="1">
    <source>
        <dbReference type="SAM" id="SignalP"/>
    </source>
</evidence>
<dbReference type="InterPro" id="IPR013424">
    <property type="entry name" value="Ice-binding_C"/>
</dbReference>
<reference evidence="3 4" key="1">
    <citation type="submission" date="2019-02" db="EMBL/GenBank/DDBJ databases">
        <title>Deep-cultivation of Planctomycetes and their phenomic and genomic characterization uncovers novel biology.</title>
        <authorList>
            <person name="Wiegand S."/>
            <person name="Jogler M."/>
            <person name="Boedeker C."/>
            <person name="Pinto D."/>
            <person name="Vollmers J."/>
            <person name="Rivas-Marin E."/>
            <person name="Kohn T."/>
            <person name="Peeters S.H."/>
            <person name="Heuer A."/>
            <person name="Rast P."/>
            <person name="Oberbeckmann S."/>
            <person name="Bunk B."/>
            <person name="Jeske O."/>
            <person name="Meyerdierks A."/>
            <person name="Storesund J.E."/>
            <person name="Kallscheuer N."/>
            <person name="Luecker S."/>
            <person name="Lage O.M."/>
            <person name="Pohl T."/>
            <person name="Merkel B.J."/>
            <person name="Hornburger P."/>
            <person name="Mueller R.-W."/>
            <person name="Bruemmer F."/>
            <person name="Labrenz M."/>
            <person name="Spormann A.M."/>
            <person name="Op Den Camp H."/>
            <person name="Overmann J."/>
            <person name="Amann R."/>
            <person name="Jetten M.S.M."/>
            <person name="Mascher T."/>
            <person name="Medema M.H."/>
            <person name="Devos D.P."/>
            <person name="Kaster A.-K."/>
            <person name="Ovreas L."/>
            <person name="Rohde M."/>
            <person name="Galperin M.Y."/>
            <person name="Jogler C."/>
        </authorList>
    </citation>
    <scope>NUCLEOTIDE SEQUENCE [LARGE SCALE GENOMIC DNA]</scope>
    <source>
        <strain evidence="3 4">KOR34</strain>
    </source>
</reference>
<evidence type="ECO:0000313" key="3">
    <source>
        <dbReference type="EMBL" id="TWT33589.1"/>
    </source>
</evidence>